<dbReference type="AlphaFoldDB" id="A0A7J6M4P9"/>
<feature type="signal peptide" evidence="1">
    <location>
        <begin position="1"/>
        <end position="22"/>
    </location>
</feature>
<dbReference type="Proteomes" id="UP000591131">
    <property type="component" value="Unassembled WGS sequence"/>
</dbReference>
<name>A0A7J6M4P9_PERCH</name>
<evidence type="ECO:0000256" key="1">
    <source>
        <dbReference type="SAM" id="SignalP"/>
    </source>
</evidence>
<reference evidence="2 3" key="1">
    <citation type="submission" date="2020-04" db="EMBL/GenBank/DDBJ databases">
        <title>Perkinsus chesapeaki whole genome sequence.</title>
        <authorList>
            <person name="Bogema D.R."/>
        </authorList>
    </citation>
    <scope>NUCLEOTIDE SEQUENCE [LARGE SCALE GENOMIC DNA]</scope>
    <source>
        <strain evidence="2">ATCC PRA-425</strain>
    </source>
</reference>
<comment type="caution">
    <text evidence="2">The sequence shown here is derived from an EMBL/GenBank/DDBJ whole genome shotgun (WGS) entry which is preliminary data.</text>
</comment>
<proteinExistence type="predicted"/>
<evidence type="ECO:0000313" key="3">
    <source>
        <dbReference type="Proteomes" id="UP000591131"/>
    </source>
</evidence>
<accession>A0A7J6M4P9</accession>
<organism evidence="2 3">
    <name type="scientific">Perkinsus chesapeaki</name>
    <name type="common">Clam parasite</name>
    <name type="synonym">Perkinsus andrewsi</name>
    <dbReference type="NCBI Taxonomy" id="330153"/>
    <lineage>
        <taxon>Eukaryota</taxon>
        <taxon>Sar</taxon>
        <taxon>Alveolata</taxon>
        <taxon>Perkinsozoa</taxon>
        <taxon>Perkinsea</taxon>
        <taxon>Perkinsida</taxon>
        <taxon>Perkinsidae</taxon>
        <taxon>Perkinsus</taxon>
    </lineage>
</organism>
<gene>
    <name evidence="2" type="ORF">FOL47_004078</name>
</gene>
<keyword evidence="3" id="KW-1185">Reference proteome</keyword>
<keyword evidence="1" id="KW-0732">Signal</keyword>
<evidence type="ECO:0000313" key="2">
    <source>
        <dbReference type="EMBL" id="KAF4666477.1"/>
    </source>
</evidence>
<dbReference type="EMBL" id="JAAPAO010000234">
    <property type="protein sequence ID" value="KAF4666477.1"/>
    <property type="molecule type" value="Genomic_DNA"/>
</dbReference>
<protein>
    <submittedName>
        <fullName evidence="2">Uncharacterized protein</fullName>
    </submittedName>
</protein>
<dbReference type="OrthoDB" id="10428460at2759"/>
<sequence>MARVAPAMGPLYLALVPIAALGSFQRYTNECWNDEFVPEICCEPHKGGNPQCWDDAEHFTFDKCCGKCWSDPLYRPMRCCEGGMSTEGDPRCWFNGRTYFDCCAPDTPGLAAIRKREAGTGGWHWDGDFAWSGDLSFSQSQVSARHPEL</sequence>
<feature type="chain" id="PRO_5029493992" evidence="1">
    <location>
        <begin position="23"/>
        <end position="149"/>
    </location>
</feature>